<dbReference type="HOGENOM" id="CLU_098546_0_0_5"/>
<reference evidence="3 4" key="1">
    <citation type="submission" date="2006-01" db="EMBL/GenBank/DDBJ databases">
        <title>Complete sequence of Rhodopseudomonas palustris HaA2.</title>
        <authorList>
            <consortium name="US DOE Joint Genome Institute"/>
            <person name="Copeland A."/>
            <person name="Lucas S."/>
            <person name="Lapidus A."/>
            <person name="Barry K."/>
            <person name="Detter J.C."/>
            <person name="Glavina T."/>
            <person name="Hammon N."/>
            <person name="Israni S."/>
            <person name="Pitluck S."/>
            <person name="Chain P."/>
            <person name="Malfatti S."/>
            <person name="Shin M."/>
            <person name="Vergez L."/>
            <person name="Schmutz J."/>
            <person name="Larimer F."/>
            <person name="Land M."/>
            <person name="Hauser L."/>
            <person name="Pelletier D.A."/>
            <person name="Kyrpides N."/>
            <person name="Anderson I."/>
            <person name="Oda Y."/>
            <person name="Harwood C.S."/>
            <person name="Richardson P."/>
        </authorList>
    </citation>
    <scope>NUCLEOTIDE SEQUENCE [LARGE SCALE GENOMIC DNA]</scope>
    <source>
        <strain evidence="3 4">HaA2</strain>
    </source>
</reference>
<proteinExistence type="predicted"/>
<dbReference type="EMBL" id="CP000250">
    <property type="protein sequence ID" value="ABD08195.1"/>
    <property type="molecule type" value="Genomic_DNA"/>
</dbReference>
<dbReference type="AlphaFoldDB" id="Q2IUB5"/>
<feature type="region of interest" description="Disordered" evidence="1">
    <location>
        <begin position="151"/>
        <end position="178"/>
    </location>
</feature>
<dbReference type="Proteomes" id="UP000008809">
    <property type="component" value="Chromosome"/>
</dbReference>
<keyword evidence="2" id="KW-0732">Signal</keyword>
<sequence length="178" mass="17402">MELGAMQDVVRFVTRAALLSAAFAVVGLPGPAGAQSGSAGGSIGNTEKSLSGTRATPRTVEPAKPARRSKPAAETTRPAARKSGGGGAGAGGGNFDGAWSVASVGTPCGGATEAIVITSGRIIGQYTSGRVAPNGATTGAGSANGISWTSSGRFSARSGSGSFRRSDGCVGRWTASKQ</sequence>
<keyword evidence="4" id="KW-1185">Reference proteome</keyword>
<accession>Q2IUB5</accession>
<dbReference type="eggNOG" id="ENOG502ZXRJ">
    <property type="taxonomic scope" value="Bacteria"/>
</dbReference>
<organism evidence="3 4">
    <name type="scientific">Rhodopseudomonas palustris (strain HaA2)</name>
    <dbReference type="NCBI Taxonomy" id="316058"/>
    <lineage>
        <taxon>Bacteria</taxon>
        <taxon>Pseudomonadati</taxon>
        <taxon>Pseudomonadota</taxon>
        <taxon>Alphaproteobacteria</taxon>
        <taxon>Hyphomicrobiales</taxon>
        <taxon>Nitrobacteraceae</taxon>
        <taxon>Rhodopseudomonas</taxon>
    </lineage>
</organism>
<evidence type="ECO:0000313" key="4">
    <source>
        <dbReference type="Proteomes" id="UP000008809"/>
    </source>
</evidence>
<feature type="compositionally biased region" description="Polar residues" evidence="1">
    <location>
        <begin position="45"/>
        <end position="56"/>
    </location>
</feature>
<feature type="signal peptide" evidence="2">
    <location>
        <begin position="1"/>
        <end position="34"/>
    </location>
</feature>
<evidence type="ECO:0000313" key="3">
    <source>
        <dbReference type="EMBL" id="ABD08195.1"/>
    </source>
</evidence>
<feature type="compositionally biased region" description="Low complexity" evidence="1">
    <location>
        <begin position="151"/>
        <end position="163"/>
    </location>
</feature>
<evidence type="ECO:0000256" key="2">
    <source>
        <dbReference type="SAM" id="SignalP"/>
    </source>
</evidence>
<name>Q2IUB5_RHOP2</name>
<feature type="region of interest" description="Disordered" evidence="1">
    <location>
        <begin position="34"/>
        <end position="91"/>
    </location>
</feature>
<gene>
    <name evidence="3" type="ordered locus">RPB_3500</name>
</gene>
<protein>
    <submittedName>
        <fullName evidence="3">Uncharacterized protein</fullName>
    </submittedName>
</protein>
<evidence type="ECO:0000256" key="1">
    <source>
        <dbReference type="SAM" id="MobiDB-lite"/>
    </source>
</evidence>
<dbReference type="KEGG" id="rpb:RPB_3500"/>
<feature type="chain" id="PRO_5004210553" evidence="2">
    <location>
        <begin position="35"/>
        <end position="178"/>
    </location>
</feature>